<proteinExistence type="predicted"/>
<keyword evidence="1" id="KW-0732">Signal</keyword>
<gene>
    <name evidence="3" type="ordered locus">P700755_002420</name>
</gene>
<sequence>MKKTNKYLCTLAAGVLMLSLLNSCSEKKDSKEEVSITTEFNLDIVKAEIEEANTNFMALVAAGDSIGLANAYTIDAKFMGAGAPSVTGRKDIQTAMAGIVNSGITRADLRLENIYGTEDLIAEEGELTLYVGDMAVAEEKYIVLWKKEDGKWKLFRDIFNSNLPTE</sequence>
<name>K4IF70_PSYTT</name>
<dbReference type="eggNOG" id="COG4319">
    <property type="taxonomic scope" value="Bacteria"/>
</dbReference>
<keyword evidence="4" id="KW-1185">Reference proteome</keyword>
<dbReference type="Proteomes" id="UP000008514">
    <property type="component" value="Chromosome"/>
</dbReference>
<reference evidence="3" key="2">
    <citation type="submission" date="2012-09" db="EMBL/GenBank/DDBJ databases">
        <title>The complete sequence of Psychroflexus torquis an extreme psychrophile from sea-ice that is stimulated by light.</title>
        <authorList>
            <person name="Feng S."/>
            <person name="Powell S.M."/>
            <person name="Bowman J.P."/>
        </authorList>
    </citation>
    <scope>NUCLEOTIDE SEQUENCE [LARGE SCALE GENOMIC DNA]</scope>
    <source>
        <strain evidence="3">ATCC 700755</strain>
    </source>
</reference>
<evidence type="ECO:0000259" key="2">
    <source>
        <dbReference type="Pfam" id="PF14534"/>
    </source>
</evidence>
<dbReference type="RefSeq" id="WP_015024764.1">
    <property type="nucleotide sequence ID" value="NC_018721.1"/>
</dbReference>
<dbReference type="SUPFAM" id="SSF54427">
    <property type="entry name" value="NTF2-like"/>
    <property type="match status" value="1"/>
</dbReference>
<protein>
    <recommendedName>
        <fullName evidence="2">DUF4440 domain-containing protein</fullName>
    </recommendedName>
</protein>
<dbReference type="InterPro" id="IPR032710">
    <property type="entry name" value="NTF2-like_dom_sf"/>
</dbReference>
<evidence type="ECO:0000256" key="1">
    <source>
        <dbReference type="SAM" id="SignalP"/>
    </source>
</evidence>
<evidence type="ECO:0000313" key="3">
    <source>
        <dbReference type="EMBL" id="AFU69192.1"/>
    </source>
</evidence>
<dbReference type="InterPro" id="IPR027843">
    <property type="entry name" value="DUF4440"/>
</dbReference>
<evidence type="ECO:0000313" key="4">
    <source>
        <dbReference type="Proteomes" id="UP000008514"/>
    </source>
</evidence>
<organism evidence="3 4">
    <name type="scientific">Psychroflexus torquis (strain ATCC 700755 / CIP 106069 / ACAM 623)</name>
    <dbReference type="NCBI Taxonomy" id="313595"/>
    <lineage>
        <taxon>Bacteria</taxon>
        <taxon>Pseudomonadati</taxon>
        <taxon>Bacteroidota</taxon>
        <taxon>Flavobacteriia</taxon>
        <taxon>Flavobacteriales</taxon>
        <taxon>Flavobacteriaceae</taxon>
        <taxon>Psychroflexus</taxon>
    </lineage>
</organism>
<feature type="domain" description="DUF4440" evidence="2">
    <location>
        <begin position="50"/>
        <end position="154"/>
    </location>
</feature>
<dbReference type="HOGENOM" id="CLU_128796_1_1_10"/>
<accession>K4IF70</accession>
<dbReference type="EMBL" id="CP003879">
    <property type="protein sequence ID" value="AFU69192.1"/>
    <property type="molecule type" value="Genomic_DNA"/>
</dbReference>
<dbReference type="AlphaFoldDB" id="K4IF70"/>
<dbReference type="Gene3D" id="3.10.450.50">
    <property type="match status" value="1"/>
</dbReference>
<feature type="chain" id="PRO_5003877451" description="DUF4440 domain-containing protein" evidence="1">
    <location>
        <begin position="25"/>
        <end position="166"/>
    </location>
</feature>
<dbReference type="KEGG" id="ptq:P700755_002420"/>
<reference evidence="3" key="1">
    <citation type="submission" date="2006-03" db="EMBL/GenBank/DDBJ databases">
        <authorList>
            <person name="Bowman J."/>
            <person name="Ferriera S."/>
            <person name="Johnson J."/>
            <person name="Kravitz S."/>
            <person name="Halpern A."/>
            <person name="Remington K."/>
            <person name="Beeson K."/>
            <person name="Tran B."/>
            <person name="Rogers Y.-H."/>
            <person name="Friedman R."/>
            <person name="Venter J.C."/>
        </authorList>
    </citation>
    <scope>NUCLEOTIDE SEQUENCE [LARGE SCALE GENOMIC DNA]</scope>
    <source>
        <strain evidence="3">ATCC 700755</strain>
    </source>
</reference>
<dbReference type="Pfam" id="PF14534">
    <property type="entry name" value="DUF4440"/>
    <property type="match status" value="1"/>
</dbReference>
<feature type="signal peptide" evidence="1">
    <location>
        <begin position="1"/>
        <end position="24"/>
    </location>
</feature>
<dbReference type="OrthoDB" id="9814425at2"/>